<dbReference type="KEGG" id="nvn:NVIE_008040"/>
<proteinExistence type="inferred from homology"/>
<dbReference type="RefSeq" id="WP_075054119.1">
    <property type="nucleotide sequence ID" value="NZ_CP007536.1"/>
</dbReference>
<dbReference type="HOGENOM" id="CLU_028458_3_1_2"/>
<keyword evidence="2" id="KW-0479">Metal-binding</keyword>
<sequence>MKIARINDSKFQETYALVSDDGKRLVTRQEIQEQTGIPVPPSIKDFMFNGWLDEVRKSKDRLTFKHKVEEADLLVPIPNPPKIVCLAFNYYDHARDAGLTPSDEPVIFLKPRTALNKPYGEVHCPSFVTRLDYEAELAVIIGKQAKKLSEEEALDCVFGYMIFHDVSARDIQFKDKQFTRGKGIDTFAPCGPWITTKDEVPDPQNLMITTKVNSETRQNSSSSNMVLSIRRIISGLTRTMTLEPGDIISTGTPAGVAMSMKEPRYLKNGDVVEIAIERLGTIRHKILFQ</sequence>
<accession>A0A060HI98</accession>
<dbReference type="STRING" id="926571.NVIE_008040"/>
<dbReference type="Gene3D" id="3.90.850.10">
    <property type="entry name" value="Fumarylacetoacetase-like, C-terminal domain"/>
    <property type="match status" value="1"/>
</dbReference>
<protein>
    <submittedName>
        <fullName evidence="4">Putative fumarylacetoacetate hydrolase</fullName>
        <ecNumber evidence="4">3.-.-.-</ecNumber>
    </submittedName>
</protein>
<evidence type="ECO:0000256" key="1">
    <source>
        <dbReference type="ARBA" id="ARBA00010211"/>
    </source>
</evidence>
<dbReference type="InterPro" id="IPR051121">
    <property type="entry name" value="FAH"/>
</dbReference>
<keyword evidence="5" id="KW-1185">Reference proteome</keyword>
<dbReference type="InterPro" id="IPR011234">
    <property type="entry name" value="Fumarylacetoacetase-like_C"/>
</dbReference>
<gene>
    <name evidence="4" type="ORF">NVIE_008040</name>
</gene>
<dbReference type="InterPro" id="IPR036663">
    <property type="entry name" value="Fumarylacetoacetase_C_sf"/>
</dbReference>
<dbReference type="Pfam" id="PF01557">
    <property type="entry name" value="FAA_hydrolase"/>
    <property type="match status" value="1"/>
</dbReference>
<dbReference type="PANTHER" id="PTHR42796:SF4">
    <property type="entry name" value="FUMARYLACETOACETATE HYDROLASE DOMAIN-CONTAINING PROTEIN 2A"/>
    <property type="match status" value="1"/>
</dbReference>
<dbReference type="FunFam" id="3.90.850.10:FF:000002">
    <property type="entry name" value="2-hydroxyhepta-2,4-diene-1,7-dioate isomerase"/>
    <property type="match status" value="1"/>
</dbReference>
<keyword evidence="4" id="KW-0378">Hydrolase</keyword>
<dbReference type="GO" id="GO:0016787">
    <property type="term" value="F:hydrolase activity"/>
    <property type="evidence" value="ECO:0007669"/>
    <property type="project" value="UniProtKB-KW"/>
</dbReference>
<reference evidence="4 5" key="1">
    <citation type="journal article" date="2014" name="Int. J. Syst. Evol. Microbiol.">
        <title>Nitrososphaera viennensis gen. nov., sp. nov., an aerobic and mesophilic, ammonia-oxidizing archaeon from soil and a member of the archaeal phylum Thaumarchaeota.</title>
        <authorList>
            <person name="Stieglmeier M."/>
            <person name="Klingl A."/>
            <person name="Alves R.J."/>
            <person name="Rittmann S.K."/>
            <person name="Melcher M."/>
            <person name="Leisch N."/>
            <person name="Schleper C."/>
        </authorList>
    </citation>
    <scope>NUCLEOTIDE SEQUENCE [LARGE SCALE GENOMIC DNA]</scope>
    <source>
        <strain evidence="4">EN76</strain>
    </source>
</reference>
<dbReference type="GO" id="GO:0019752">
    <property type="term" value="P:carboxylic acid metabolic process"/>
    <property type="evidence" value="ECO:0007669"/>
    <property type="project" value="UniProtKB-ARBA"/>
</dbReference>
<name>A0A060HI98_9ARCH</name>
<feature type="domain" description="Fumarylacetoacetase-like C-terminal" evidence="3">
    <location>
        <begin position="82"/>
        <end position="286"/>
    </location>
</feature>
<dbReference type="GO" id="GO:0016853">
    <property type="term" value="F:isomerase activity"/>
    <property type="evidence" value="ECO:0007669"/>
    <property type="project" value="UniProtKB-ARBA"/>
</dbReference>
<dbReference type="GeneID" id="74946068"/>
<comment type="similarity">
    <text evidence="1">Belongs to the FAH family.</text>
</comment>
<dbReference type="EMBL" id="CP007536">
    <property type="protein sequence ID" value="AIC15020.1"/>
    <property type="molecule type" value="Genomic_DNA"/>
</dbReference>
<dbReference type="OrthoDB" id="6242at2157"/>
<evidence type="ECO:0000259" key="3">
    <source>
        <dbReference type="Pfam" id="PF01557"/>
    </source>
</evidence>
<dbReference type="Proteomes" id="UP000027093">
    <property type="component" value="Chromosome"/>
</dbReference>
<organism evidence="4 5">
    <name type="scientific">Nitrososphaera viennensis EN76</name>
    <dbReference type="NCBI Taxonomy" id="926571"/>
    <lineage>
        <taxon>Archaea</taxon>
        <taxon>Nitrososphaerota</taxon>
        <taxon>Nitrososphaeria</taxon>
        <taxon>Nitrososphaerales</taxon>
        <taxon>Nitrososphaeraceae</taxon>
        <taxon>Nitrososphaera</taxon>
    </lineage>
</organism>
<evidence type="ECO:0000256" key="2">
    <source>
        <dbReference type="ARBA" id="ARBA00022723"/>
    </source>
</evidence>
<dbReference type="AlphaFoldDB" id="A0A060HI98"/>
<dbReference type="EC" id="3.-.-.-" evidence="4"/>
<dbReference type="PANTHER" id="PTHR42796">
    <property type="entry name" value="FUMARYLACETOACETATE HYDROLASE DOMAIN-CONTAINING PROTEIN 2A-RELATED"/>
    <property type="match status" value="1"/>
</dbReference>
<dbReference type="GO" id="GO:0046872">
    <property type="term" value="F:metal ion binding"/>
    <property type="evidence" value="ECO:0007669"/>
    <property type="project" value="UniProtKB-KW"/>
</dbReference>
<evidence type="ECO:0000313" key="4">
    <source>
        <dbReference type="EMBL" id="AIC15020.1"/>
    </source>
</evidence>
<dbReference type="SUPFAM" id="SSF56529">
    <property type="entry name" value="FAH"/>
    <property type="match status" value="1"/>
</dbReference>
<evidence type="ECO:0000313" key="5">
    <source>
        <dbReference type="Proteomes" id="UP000027093"/>
    </source>
</evidence>